<gene>
    <name evidence="11" type="ORF">A2W41_03045</name>
</gene>
<feature type="binding site" evidence="8">
    <location>
        <position position="320"/>
    </location>
    <ligand>
        <name>substrate</name>
    </ligand>
</feature>
<dbReference type="InterPro" id="IPR036291">
    <property type="entry name" value="NAD(P)-bd_dom_sf"/>
</dbReference>
<dbReference type="AlphaFoldDB" id="A0A1G2FX97"/>
<evidence type="ECO:0000256" key="7">
    <source>
        <dbReference type="PIRNR" id="PIRNR000124"/>
    </source>
</evidence>
<dbReference type="NCBIfam" id="TIGR03026">
    <property type="entry name" value="NDP-sugDHase"/>
    <property type="match status" value="1"/>
</dbReference>
<comment type="pathway">
    <text evidence="1">Nucleotide-sugar biosynthesis; UDP-alpha-D-glucuronate biosynthesis; UDP-alpha-D-glucuronate from UDP-alpha-D-glucose: step 1/1.</text>
</comment>
<accession>A0A1G2FX97</accession>
<comment type="caution">
    <text evidence="11">The sequence shown here is derived from an EMBL/GenBank/DDBJ whole genome shotgun (WGS) entry which is preliminary data.</text>
</comment>
<dbReference type="PANTHER" id="PTHR43750">
    <property type="entry name" value="UDP-GLUCOSE 6-DEHYDROGENASE TUAD"/>
    <property type="match status" value="1"/>
</dbReference>
<dbReference type="GO" id="GO:0000271">
    <property type="term" value="P:polysaccharide biosynthetic process"/>
    <property type="evidence" value="ECO:0007669"/>
    <property type="project" value="InterPro"/>
</dbReference>
<evidence type="ECO:0000256" key="8">
    <source>
        <dbReference type="PIRSR" id="PIRSR500134-2"/>
    </source>
</evidence>
<dbReference type="UniPathway" id="UPA00038">
    <property type="reaction ID" value="UER00491"/>
</dbReference>
<evidence type="ECO:0000256" key="3">
    <source>
        <dbReference type="ARBA" id="ARBA00012954"/>
    </source>
</evidence>
<dbReference type="Pfam" id="PF03721">
    <property type="entry name" value="UDPG_MGDP_dh_N"/>
    <property type="match status" value="1"/>
</dbReference>
<dbReference type="InterPro" id="IPR028357">
    <property type="entry name" value="UDPglc_DH_bac"/>
</dbReference>
<evidence type="ECO:0000256" key="4">
    <source>
        <dbReference type="ARBA" id="ARBA00023002"/>
    </source>
</evidence>
<comment type="catalytic activity">
    <reaction evidence="6 7">
        <text>UDP-alpha-D-glucose + 2 NAD(+) + H2O = UDP-alpha-D-glucuronate + 2 NADH + 3 H(+)</text>
        <dbReference type="Rhea" id="RHEA:23596"/>
        <dbReference type="ChEBI" id="CHEBI:15377"/>
        <dbReference type="ChEBI" id="CHEBI:15378"/>
        <dbReference type="ChEBI" id="CHEBI:57540"/>
        <dbReference type="ChEBI" id="CHEBI:57945"/>
        <dbReference type="ChEBI" id="CHEBI:58052"/>
        <dbReference type="ChEBI" id="CHEBI:58885"/>
        <dbReference type="EC" id="1.1.1.22"/>
    </reaction>
</comment>
<evidence type="ECO:0000313" key="11">
    <source>
        <dbReference type="EMBL" id="OGZ42693.1"/>
    </source>
</evidence>
<feature type="binding site" evidence="9">
    <location>
        <position position="30"/>
    </location>
    <ligand>
        <name>NAD(+)</name>
        <dbReference type="ChEBI" id="CHEBI:57540"/>
    </ligand>
</feature>
<feature type="binding site" evidence="9">
    <location>
        <position position="85"/>
    </location>
    <ligand>
        <name>NAD(+)</name>
        <dbReference type="ChEBI" id="CHEBI:57540"/>
    </ligand>
</feature>
<dbReference type="GO" id="GO:0003979">
    <property type="term" value="F:UDP-glucose 6-dehydrogenase activity"/>
    <property type="evidence" value="ECO:0007669"/>
    <property type="project" value="UniProtKB-EC"/>
</dbReference>
<proteinExistence type="inferred from homology"/>
<protein>
    <recommendedName>
        <fullName evidence="3 7">UDP-glucose 6-dehydrogenase</fullName>
        <ecNumber evidence="3 7">1.1.1.22</ecNumber>
    </recommendedName>
</protein>
<feature type="binding site" evidence="9">
    <location>
        <position position="327"/>
    </location>
    <ligand>
        <name>NAD(+)</name>
        <dbReference type="ChEBI" id="CHEBI:57540"/>
    </ligand>
</feature>
<dbReference type="EC" id="1.1.1.22" evidence="3 7"/>
<keyword evidence="4 7" id="KW-0560">Oxidoreductase</keyword>
<comment type="similarity">
    <text evidence="2 7">Belongs to the UDP-glucose/GDP-mannose dehydrogenase family.</text>
</comment>
<feature type="domain" description="UDP-glucose/GDP-mannose dehydrogenase C-terminal" evidence="10">
    <location>
        <begin position="313"/>
        <end position="415"/>
    </location>
</feature>
<dbReference type="Pfam" id="PF00984">
    <property type="entry name" value="UDPG_MGDP_dh"/>
    <property type="match status" value="1"/>
</dbReference>
<dbReference type="EMBL" id="MHNI01000014">
    <property type="protein sequence ID" value="OGZ42693.1"/>
    <property type="molecule type" value="Genomic_DNA"/>
</dbReference>
<evidence type="ECO:0000256" key="5">
    <source>
        <dbReference type="ARBA" id="ARBA00023027"/>
    </source>
</evidence>
<evidence type="ECO:0000256" key="9">
    <source>
        <dbReference type="PIRSR" id="PIRSR500134-3"/>
    </source>
</evidence>
<dbReference type="PIRSF" id="PIRSF000124">
    <property type="entry name" value="UDPglc_GDPman_dh"/>
    <property type="match status" value="1"/>
</dbReference>
<keyword evidence="5 7" id="KW-0520">NAD</keyword>
<dbReference type="Gene3D" id="1.20.5.100">
    <property type="entry name" value="Cytochrome c1, transmembrane anchor, C-terminal"/>
    <property type="match status" value="1"/>
</dbReference>
<evidence type="ECO:0000256" key="1">
    <source>
        <dbReference type="ARBA" id="ARBA00004701"/>
    </source>
</evidence>
<evidence type="ECO:0000313" key="12">
    <source>
        <dbReference type="Proteomes" id="UP000176700"/>
    </source>
</evidence>
<dbReference type="SMART" id="SM00984">
    <property type="entry name" value="UDPG_MGDP_dh_C"/>
    <property type="match status" value="1"/>
</dbReference>
<dbReference type="PANTHER" id="PTHR43750:SF3">
    <property type="entry name" value="UDP-GLUCOSE 6-DEHYDROGENASE TUAD"/>
    <property type="match status" value="1"/>
</dbReference>
<evidence type="ECO:0000259" key="10">
    <source>
        <dbReference type="SMART" id="SM00984"/>
    </source>
</evidence>
<dbReference type="InterPro" id="IPR008927">
    <property type="entry name" value="6-PGluconate_DH-like_C_sf"/>
</dbReference>
<dbReference type="InterPro" id="IPR001732">
    <property type="entry name" value="UDP-Glc/GDP-Man_DH_N"/>
</dbReference>
<name>A0A1G2FX97_9BACT</name>
<dbReference type="GO" id="GO:0006065">
    <property type="term" value="P:UDP-glucuronate biosynthetic process"/>
    <property type="evidence" value="ECO:0007669"/>
    <property type="project" value="UniProtKB-UniPathway"/>
</dbReference>
<dbReference type="InterPro" id="IPR014027">
    <property type="entry name" value="UDP-Glc/GDP-Man_DH_C"/>
</dbReference>
<dbReference type="Gene3D" id="3.40.50.720">
    <property type="entry name" value="NAD(P)-binding Rossmann-like Domain"/>
    <property type="match status" value="2"/>
</dbReference>
<feature type="binding site" evidence="8">
    <location>
        <position position="202"/>
    </location>
    <ligand>
        <name>substrate</name>
    </ligand>
</feature>
<dbReference type="InterPro" id="IPR036220">
    <property type="entry name" value="UDP-Glc/GDP-Man_DH_C_sf"/>
</dbReference>
<feature type="binding site" evidence="8">
    <location>
        <begin position="248"/>
        <end position="252"/>
    </location>
    <ligand>
        <name>substrate</name>
    </ligand>
</feature>
<dbReference type="InterPro" id="IPR014026">
    <property type="entry name" value="UDP-Glc/GDP-Man_DH_dimer"/>
</dbReference>
<dbReference type="GO" id="GO:0051287">
    <property type="term" value="F:NAD binding"/>
    <property type="evidence" value="ECO:0007669"/>
    <property type="project" value="InterPro"/>
</dbReference>
<dbReference type="Proteomes" id="UP000176700">
    <property type="component" value="Unassembled WGS sequence"/>
</dbReference>
<dbReference type="SUPFAM" id="SSF48179">
    <property type="entry name" value="6-phosphogluconate dehydrogenase C-terminal domain-like"/>
    <property type="match status" value="1"/>
</dbReference>
<evidence type="ECO:0000256" key="6">
    <source>
        <dbReference type="ARBA" id="ARBA00047473"/>
    </source>
</evidence>
<dbReference type="InterPro" id="IPR017476">
    <property type="entry name" value="UDP-Glc/GDP-Man"/>
</dbReference>
<sequence>MNVGVVGLWHLGETVAVLLAALGHNVIGIDIDKKVIQKLNSGVPPIEEPGLRELLAKHLKKGAVSFTDDVSALKDTEALFLTTDTPILEDDTPDVSLLFDIVKNIAPHMRSQALFVVMSQVPVGTTHRLAGALKEANPALNPDIIYLPENLQLGRAVESFLKPDRIVIGADTDRARTRADSLLKNITARRLFMSIVSAEMSKHALNAYLATSLSFIYNISDMCEAVGADVTDVSTALKSDRRIGQDAYLDSSIGFSGGTLMRDLKALMHVADTNKKEIPVISGTMVTNNERRKNIVLRIEKLLGAPFAESRIGILGVTYKPGTSTLRRSLGLEIFGILRKAGADVRVYDPQASGEAFLKETGMKLSRDPYEMAVGCNGVLLITAWPEFKDIDFSKLKESMREPYFFFDARNFLKERENNLKSAGFQYVGIGR</sequence>
<dbReference type="SUPFAM" id="SSF52413">
    <property type="entry name" value="UDP-glucose/GDP-mannose dehydrogenase C-terminal domain"/>
    <property type="match status" value="1"/>
</dbReference>
<reference evidence="11 12" key="1">
    <citation type="journal article" date="2016" name="Nat. Commun.">
        <title>Thousands of microbial genomes shed light on interconnected biogeochemical processes in an aquifer system.</title>
        <authorList>
            <person name="Anantharaman K."/>
            <person name="Brown C.T."/>
            <person name="Hug L.A."/>
            <person name="Sharon I."/>
            <person name="Castelle C.J."/>
            <person name="Probst A.J."/>
            <person name="Thomas B.C."/>
            <person name="Singh A."/>
            <person name="Wilkins M.J."/>
            <person name="Karaoz U."/>
            <person name="Brodie E.L."/>
            <person name="Williams K.H."/>
            <person name="Hubbard S.S."/>
            <person name="Banfield J.F."/>
        </authorList>
    </citation>
    <scope>NUCLEOTIDE SEQUENCE [LARGE SCALE GENOMIC DNA]</scope>
</reference>
<dbReference type="PIRSF" id="PIRSF500134">
    <property type="entry name" value="UDPglc_DH_bac"/>
    <property type="match status" value="1"/>
</dbReference>
<dbReference type="SUPFAM" id="SSF51735">
    <property type="entry name" value="NAD(P)-binding Rossmann-fold domains"/>
    <property type="match status" value="1"/>
</dbReference>
<organism evidence="11 12">
    <name type="scientific">Candidatus Ryanbacteria bacterium RIFCSPHIGHO2_01_45_13</name>
    <dbReference type="NCBI Taxonomy" id="1802112"/>
    <lineage>
        <taxon>Bacteria</taxon>
        <taxon>Candidatus Ryaniibacteriota</taxon>
    </lineage>
</organism>
<evidence type="ECO:0000256" key="2">
    <source>
        <dbReference type="ARBA" id="ARBA00006601"/>
    </source>
</evidence>
<dbReference type="Pfam" id="PF03720">
    <property type="entry name" value="UDPG_MGDP_dh_C"/>
    <property type="match status" value="1"/>
</dbReference>